<feature type="compositionally biased region" description="Basic and acidic residues" evidence="1">
    <location>
        <begin position="179"/>
        <end position="199"/>
    </location>
</feature>
<dbReference type="RefSeq" id="WP_273188354.1">
    <property type="nucleotide sequence ID" value="NZ_DYUZ01000002.1"/>
</dbReference>
<evidence type="ECO:0008006" key="5">
    <source>
        <dbReference type="Google" id="ProtNLM"/>
    </source>
</evidence>
<accession>A0A921ISY0</accession>
<feature type="compositionally biased region" description="Basic residues" evidence="1">
    <location>
        <begin position="210"/>
        <end position="221"/>
    </location>
</feature>
<sequence>MSIRSANNKRTQNHEYAGAARKSASSAKPARAAASSVRVVPASSKARRRELEQGESLEGLSKEEKKARKREARLKEDRMISAANILMKEDDEYNKKRRIFWVLVVFGMIVAIAVWMLMSFSPTVGQNPVVQFGGIIVAYAAVIGGFVYDLVAIRPIRNYYKSTVAGMTDNKVLAVLERSAEKEERKRGAKKADGTKGDDAPAPAEEAPRKRGPKKNHRSRR</sequence>
<dbReference type="EMBL" id="DYUZ01000002">
    <property type="protein sequence ID" value="HJG36265.1"/>
    <property type="molecule type" value="Genomic_DNA"/>
</dbReference>
<reference evidence="3" key="2">
    <citation type="submission" date="2021-09" db="EMBL/GenBank/DDBJ databases">
        <authorList>
            <person name="Gilroy R."/>
        </authorList>
    </citation>
    <scope>NUCLEOTIDE SEQUENCE</scope>
    <source>
        <strain evidence="3">ChiHjej13B12-9602</strain>
    </source>
</reference>
<protein>
    <recommendedName>
        <fullName evidence="5">2TM domain-containing protein</fullName>
    </recommendedName>
</protein>
<reference evidence="3" key="1">
    <citation type="journal article" date="2021" name="PeerJ">
        <title>Extensive microbial diversity within the chicken gut microbiome revealed by metagenomics and culture.</title>
        <authorList>
            <person name="Gilroy R."/>
            <person name="Ravi A."/>
            <person name="Getino M."/>
            <person name="Pursley I."/>
            <person name="Horton D.L."/>
            <person name="Alikhan N.F."/>
            <person name="Baker D."/>
            <person name="Gharbi K."/>
            <person name="Hall N."/>
            <person name="Watson M."/>
            <person name="Adriaenssens E.M."/>
            <person name="Foster-Nyarko E."/>
            <person name="Jarju S."/>
            <person name="Secka A."/>
            <person name="Antonio M."/>
            <person name="Oren A."/>
            <person name="Chaudhuri R.R."/>
            <person name="La Ragione R."/>
            <person name="Hildebrand F."/>
            <person name="Pallen M.J."/>
        </authorList>
    </citation>
    <scope>NUCLEOTIDE SEQUENCE</scope>
    <source>
        <strain evidence="3">ChiHjej13B12-9602</strain>
    </source>
</reference>
<feature type="region of interest" description="Disordered" evidence="1">
    <location>
        <begin position="1"/>
        <end position="73"/>
    </location>
</feature>
<feature type="compositionally biased region" description="Polar residues" evidence="1">
    <location>
        <begin position="1"/>
        <end position="10"/>
    </location>
</feature>
<evidence type="ECO:0000313" key="4">
    <source>
        <dbReference type="Proteomes" id="UP000753256"/>
    </source>
</evidence>
<gene>
    <name evidence="3" type="ORF">K8V70_00135</name>
</gene>
<feature type="compositionally biased region" description="Low complexity" evidence="1">
    <location>
        <begin position="19"/>
        <end position="44"/>
    </location>
</feature>
<keyword evidence="2" id="KW-1133">Transmembrane helix</keyword>
<feature type="transmembrane region" description="Helical" evidence="2">
    <location>
        <begin position="99"/>
        <end position="118"/>
    </location>
</feature>
<evidence type="ECO:0000256" key="2">
    <source>
        <dbReference type="SAM" id="Phobius"/>
    </source>
</evidence>
<dbReference type="Proteomes" id="UP000753256">
    <property type="component" value="Unassembled WGS sequence"/>
</dbReference>
<organism evidence="3 4">
    <name type="scientific">Enorma phocaeensis</name>
    <dbReference type="NCBI Taxonomy" id="1871019"/>
    <lineage>
        <taxon>Bacteria</taxon>
        <taxon>Bacillati</taxon>
        <taxon>Actinomycetota</taxon>
        <taxon>Coriobacteriia</taxon>
        <taxon>Coriobacteriales</taxon>
        <taxon>Coriobacteriaceae</taxon>
        <taxon>Enorma</taxon>
    </lineage>
</organism>
<proteinExistence type="predicted"/>
<feature type="transmembrane region" description="Helical" evidence="2">
    <location>
        <begin position="130"/>
        <end position="151"/>
    </location>
</feature>
<comment type="caution">
    <text evidence="3">The sequence shown here is derived from an EMBL/GenBank/DDBJ whole genome shotgun (WGS) entry which is preliminary data.</text>
</comment>
<evidence type="ECO:0000313" key="3">
    <source>
        <dbReference type="EMBL" id="HJG36265.1"/>
    </source>
</evidence>
<keyword evidence="2" id="KW-0812">Transmembrane</keyword>
<feature type="region of interest" description="Disordered" evidence="1">
    <location>
        <begin position="179"/>
        <end position="221"/>
    </location>
</feature>
<keyword evidence="2" id="KW-0472">Membrane</keyword>
<name>A0A921ISY0_9ACTN</name>
<evidence type="ECO:0000256" key="1">
    <source>
        <dbReference type="SAM" id="MobiDB-lite"/>
    </source>
</evidence>
<dbReference type="AlphaFoldDB" id="A0A921ISY0"/>